<evidence type="ECO:0000256" key="2">
    <source>
        <dbReference type="SAM" id="SignalP"/>
    </source>
</evidence>
<dbReference type="OrthoDB" id="10666955at2759"/>
<feature type="transmembrane region" description="Helical" evidence="1">
    <location>
        <begin position="25"/>
        <end position="42"/>
    </location>
</feature>
<comment type="caution">
    <text evidence="3">The sequence shown here is derived from an EMBL/GenBank/DDBJ whole genome shotgun (WGS) entry which is preliminary data.</text>
</comment>
<keyword evidence="1" id="KW-0812">Transmembrane</keyword>
<evidence type="ECO:0000313" key="4">
    <source>
        <dbReference type="Proteomes" id="UP001163046"/>
    </source>
</evidence>
<dbReference type="AlphaFoldDB" id="A0A9X0CS15"/>
<accession>A0A9X0CS15</accession>
<keyword evidence="2" id="KW-0732">Signal</keyword>
<evidence type="ECO:0000313" key="3">
    <source>
        <dbReference type="EMBL" id="KAJ7371384.1"/>
    </source>
</evidence>
<reference evidence="3" key="1">
    <citation type="submission" date="2023-01" db="EMBL/GenBank/DDBJ databases">
        <title>Genome assembly of the deep-sea coral Lophelia pertusa.</title>
        <authorList>
            <person name="Herrera S."/>
            <person name="Cordes E."/>
        </authorList>
    </citation>
    <scope>NUCLEOTIDE SEQUENCE</scope>
    <source>
        <strain evidence="3">USNM1676648</strain>
        <tissue evidence="3">Polyp</tissue>
    </source>
</reference>
<evidence type="ECO:0000256" key="1">
    <source>
        <dbReference type="SAM" id="Phobius"/>
    </source>
</evidence>
<keyword evidence="4" id="KW-1185">Reference proteome</keyword>
<organism evidence="3 4">
    <name type="scientific">Desmophyllum pertusum</name>
    <dbReference type="NCBI Taxonomy" id="174260"/>
    <lineage>
        <taxon>Eukaryota</taxon>
        <taxon>Metazoa</taxon>
        <taxon>Cnidaria</taxon>
        <taxon>Anthozoa</taxon>
        <taxon>Hexacorallia</taxon>
        <taxon>Scleractinia</taxon>
        <taxon>Caryophylliina</taxon>
        <taxon>Caryophylliidae</taxon>
        <taxon>Desmophyllum</taxon>
    </lineage>
</organism>
<dbReference type="Proteomes" id="UP001163046">
    <property type="component" value="Unassembled WGS sequence"/>
</dbReference>
<keyword evidence="1" id="KW-1133">Transmembrane helix</keyword>
<protein>
    <submittedName>
        <fullName evidence="3">Uncharacterized protein</fullName>
    </submittedName>
</protein>
<feature type="chain" id="PRO_5040789099" evidence="2">
    <location>
        <begin position="16"/>
        <end position="121"/>
    </location>
</feature>
<dbReference type="EMBL" id="MU826847">
    <property type="protein sequence ID" value="KAJ7371384.1"/>
    <property type="molecule type" value="Genomic_DNA"/>
</dbReference>
<sequence length="121" mass="13435">MFVLVLLSLLQDVEAFNASVIYWLLFLAIFVVGGVIFLVLCCKDRKYIFGTQYQEQRTAMTVDIPSVQESTPVPSEQLGSYPQFSQATYPENTASQASLQVQLGTAYLSYIGEPPPLYPGN</sequence>
<gene>
    <name evidence="3" type="ORF">OS493_025846</name>
</gene>
<feature type="signal peptide" evidence="2">
    <location>
        <begin position="1"/>
        <end position="15"/>
    </location>
</feature>
<name>A0A9X0CS15_9CNID</name>
<keyword evidence="1" id="KW-0472">Membrane</keyword>
<proteinExistence type="predicted"/>